<evidence type="ECO:0000313" key="5">
    <source>
        <dbReference type="Proteomes" id="UP000187203"/>
    </source>
</evidence>
<keyword evidence="5" id="KW-1185">Reference proteome</keyword>
<evidence type="ECO:0000313" key="4">
    <source>
        <dbReference type="EMBL" id="OMO69816.1"/>
    </source>
</evidence>
<evidence type="ECO:0000256" key="1">
    <source>
        <dbReference type="PROSITE-ProRule" id="PRU00047"/>
    </source>
</evidence>
<keyword evidence="2" id="KW-0472">Membrane</keyword>
<protein>
    <recommendedName>
        <fullName evidence="3">CCHC-type domain-containing protein</fullName>
    </recommendedName>
</protein>
<dbReference type="STRING" id="93759.A0A1R3HHG9"/>
<dbReference type="PROSITE" id="PS50158">
    <property type="entry name" value="ZF_CCHC"/>
    <property type="match status" value="1"/>
</dbReference>
<evidence type="ECO:0000256" key="2">
    <source>
        <dbReference type="SAM" id="Phobius"/>
    </source>
</evidence>
<feature type="transmembrane region" description="Helical" evidence="2">
    <location>
        <begin position="588"/>
        <end position="607"/>
    </location>
</feature>
<dbReference type="EMBL" id="AWUE01020143">
    <property type="protein sequence ID" value="OMO69816.1"/>
    <property type="molecule type" value="Genomic_DNA"/>
</dbReference>
<name>A0A1R3HHG9_9ROSI</name>
<keyword evidence="1" id="KW-0862">Zinc</keyword>
<keyword evidence="1" id="KW-0479">Metal-binding</keyword>
<reference evidence="5" key="1">
    <citation type="submission" date="2013-09" db="EMBL/GenBank/DDBJ databases">
        <title>Corchorus olitorius genome sequencing.</title>
        <authorList>
            <person name="Alam M."/>
            <person name="Haque M.S."/>
            <person name="Islam M.S."/>
            <person name="Emdad E.M."/>
            <person name="Islam M.M."/>
            <person name="Ahmed B."/>
            <person name="Halim A."/>
            <person name="Hossen Q.M.M."/>
            <person name="Hossain M.Z."/>
            <person name="Ahmed R."/>
            <person name="Khan M.M."/>
            <person name="Islam R."/>
            <person name="Rashid M.M."/>
            <person name="Khan S.A."/>
            <person name="Rahman M.S."/>
            <person name="Alam M."/>
            <person name="Yahiya A.S."/>
            <person name="Khan M.S."/>
            <person name="Azam M.S."/>
            <person name="Haque T."/>
            <person name="Lashkar M.Z.H."/>
            <person name="Akhand A.I."/>
            <person name="Morshed G."/>
            <person name="Roy S."/>
            <person name="Uddin K.S."/>
            <person name="Rabeya T."/>
            <person name="Hossain A.S."/>
            <person name="Chowdhury A."/>
            <person name="Snigdha A.R."/>
            <person name="Mortoza M.S."/>
            <person name="Matin S.A."/>
            <person name="Hoque S.M.E."/>
            <person name="Islam M.K."/>
            <person name="Roy D.K."/>
            <person name="Haider R."/>
            <person name="Moosa M.M."/>
            <person name="Elias S.M."/>
            <person name="Hasan A.M."/>
            <person name="Jahan S."/>
            <person name="Shafiuddin M."/>
            <person name="Mahmood N."/>
            <person name="Shommy N.S."/>
        </authorList>
    </citation>
    <scope>NUCLEOTIDE SEQUENCE [LARGE SCALE GENOMIC DNA]</scope>
    <source>
        <strain evidence="5">cv. O-4</strain>
    </source>
</reference>
<dbReference type="GO" id="GO:0008270">
    <property type="term" value="F:zinc ion binding"/>
    <property type="evidence" value="ECO:0007669"/>
    <property type="project" value="UniProtKB-KW"/>
</dbReference>
<dbReference type="PANTHER" id="PTHR31286">
    <property type="entry name" value="GLYCINE-RICH CELL WALL STRUCTURAL PROTEIN 1.8-LIKE"/>
    <property type="match status" value="1"/>
</dbReference>
<feature type="transmembrane region" description="Helical" evidence="2">
    <location>
        <begin position="520"/>
        <end position="540"/>
    </location>
</feature>
<keyword evidence="1" id="KW-0863">Zinc-finger</keyword>
<dbReference type="InterPro" id="IPR040256">
    <property type="entry name" value="At4g02000-like"/>
</dbReference>
<accession>A0A1R3HHG9</accession>
<sequence length="608" mass="68209">MEEITLDLEVNKDGIRSEGDWMAVGCLIAEKPVNRGAIMTILRNQWLELEALMIGEISQNLFSITFSSRKSLFDVLSENPWSVMDFGFNLKEWLYNMAVGELDFSTISYWIQIHNISRDMFSKSNVDKIASNFGTMMEVEEPIGRFGVNRTFLRARVLILADKPRCPEFWINKGADQKNWAKLKYEKLFDYCYNCGKLGHGLKSCKEAVSSETKYEANLRCEPAKKLLSPGKQRSYSWGGTQSGGRIWESKGKVARGINFGKACEMEGCRKRVQSNRPIRNFNSGIIIKEIDDLGQDIADDGAIVSSASNTSTQIEKGVAELPCKHYFQEIEVVNTEGTLCSPTKVLKFMLNLSNVFRSLSIKRGSYEGREIGEASKKQRIYELISGAGAASNSDELSKIKTVDQSSLACLNLGASGSSDSDLFPLLGGFSVLKIRAEAWEMDKSCIDTTISVFQKLGFQAALINDYSFCEEKIKENILIENTDVSHKRALPSISRLKMSVGSVFDKDDGIAAISGSLKIVMIMKFPMLSSIFIAIFCSLKFQLFRRKAIVALDWVSPHVKTGMCPSGWDPHPPFPLSWMAYLQPLKFLCVFFLVCNLLSIFEIHFFI</sequence>
<proteinExistence type="predicted"/>
<feature type="domain" description="CCHC-type" evidence="3">
    <location>
        <begin position="192"/>
        <end position="207"/>
    </location>
</feature>
<dbReference type="PANTHER" id="PTHR31286:SF178">
    <property type="entry name" value="DUF4283 DOMAIN-CONTAINING PROTEIN"/>
    <property type="match status" value="1"/>
</dbReference>
<keyword evidence="2" id="KW-0812">Transmembrane</keyword>
<organism evidence="4 5">
    <name type="scientific">Corchorus olitorius</name>
    <dbReference type="NCBI Taxonomy" id="93759"/>
    <lineage>
        <taxon>Eukaryota</taxon>
        <taxon>Viridiplantae</taxon>
        <taxon>Streptophyta</taxon>
        <taxon>Embryophyta</taxon>
        <taxon>Tracheophyta</taxon>
        <taxon>Spermatophyta</taxon>
        <taxon>Magnoliopsida</taxon>
        <taxon>eudicotyledons</taxon>
        <taxon>Gunneridae</taxon>
        <taxon>Pentapetalae</taxon>
        <taxon>rosids</taxon>
        <taxon>malvids</taxon>
        <taxon>Malvales</taxon>
        <taxon>Malvaceae</taxon>
        <taxon>Grewioideae</taxon>
        <taxon>Apeibeae</taxon>
        <taxon>Corchorus</taxon>
    </lineage>
</organism>
<comment type="caution">
    <text evidence="4">The sequence shown here is derived from an EMBL/GenBank/DDBJ whole genome shotgun (WGS) entry which is preliminary data.</text>
</comment>
<keyword evidence="2" id="KW-1133">Transmembrane helix</keyword>
<dbReference type="AlphaFoldDB" id="A0A1R3HHG9"/>
<gene>
    <name evidence="4" type="ORF">COLO4_28922</name>
</gene>
<dbReference type="Proteomes" id="UP000187203">
    <property type="component" value="Unassembled WGS sequence"/>
</dbReference>
<dbReference type="OrthoDB" id="1748760at2759"/>
<evidence type="ECO:0000259" key="3">
    <source>
        <dbReference type="PROSITE" id="PS50158"/>
    </source>
</evidence>
<dbReference type="GO" id="GO:0003676">
    <property type="term" value="F:nucleic acid binding"/>
    <property type="evidence" value="ECO:0007669"/>
    <property type="project" value="InterPro"/>
</dbReference>
<dbReference type="InterPro" id="IPR001878">
    <property type="entry name" value="Znf_CCHC"/>
</dbReference>